<evidence type="ECO:0000313" key="3">
    <source>
        <dbReference type="WBParaSite" id="Gr19_v10_g10683.t1"/>
    </source>
</evidence>
<accession>A0A914GRP8</accession>
<dbReference type="GO" id="GO:0032543">
    <property type="term" value="P:mitochondrial translation"/>
    <property type="evidence" value="ECO:0007669"/>
    <property type="project" value="InterPro"/>
</dbReference>
<dbReference type="GO" id="GO:0003735">
    <property type="term" value="F:structural constituent of ribosome"/>
    <property type="evidence" value="ECO:0007669"/>
    <property type="project" value="InterPro"/>
</dbReference>
<feature type="region of interest" description="Disordered" evidence="1">
    <location>
        <begin position="66"/>
        <end position="88"/>
    </location>
</feature>
<sequence>MNSTGGNRTAPQWWKTPIYHNPVVSPLERESELKRRLKQVELGKKVVQYLAELRKAEDLYREQTFQRESGQQRIEQNTPKMKGEEELF</sequence>
<dbReference type="Pfam" id="PF18699">
    <property type="entry name" value="MRPL52"/>
    <property type="match status" value="1"/>
</dbReference>
<feature type="compositionally biased region" description="Polar residues" evidence="1">
    <location>
        <begin position="66"/>
        <end position="79"/>
    </location>
</feature>
<reference evidence="3" key="1">
    <citation type="submission" date="2022-11" db="UniProtKB">
        <authorList>
            <consortium name="WormBaseParasite"/>
        </authorList>
    </citation>
    <scope>IDENTIFICATION</scope>
</reference>
<dbReference type="InterPro" id="IPR034596">
    <property type="entry name" value="Ribosomal_mL52"/>
</dbReference>
<dbReference type="Proteomes" id="UP000887572">
    <property type="component" value="Unplaced"/>
</dbReference>
<evidence type="ECO:0000256" key="1">
    <source>
        <dbReference type="SAM" id="MobiDB-lite"/>
    </source>
</evidence>
<dbReference type="AlphaFoldDB" id="A0A914GRP8"/>
<proteinExistence type="predicted"/>
<evidence type="ECO:0000313" key="2">
    <source>
        <dbReference type="Proteomes" id="UP000887572"/>
    </source>
</evidence>
<protein>
    <submittedName>
        <fullName evidence="3">Large ribosomal subunit protein mL52</fullName>
    </submittedName>
</protein>
<name>A0A914GRP8_GLORO</name>
<dbReference type="GO" id="GO:0005762">
    <property type="term" value="C:mitochondrial large ribosomal subunit"/>
    <property type="evidence" value="ECO:0007669"/>
    <property type="project" value="InterPro"/>
</dbReference>
<dbReference type="WBParaSite" id="Gr19_v10_g10683.t1">
    <property type="protein sequence ID" value="Gr19_v10_g10683.t1"/>
    <property type="gene ID" value="Gr19_v10_g10683"/>
</dbReference>
<keyword evidence="2" id="KW-1185">Reference proteome</keyword>
<organism evidence="2 3">
    <name type="scientific">Globodera rostochiensis</name>
    <name type="common">Golden nematode worm</name>
    <name type="synonym">Heterodera rostochiensis</name>
    <dbReference type="NCBI Taxonomy" id="31243"/>
    <lineage>
        <taxon>Eukaryota</taxon>
        <taxon>Metazoa</taxon>
        <taxon>Ecdysozoa</taxon>
        <taxon>Nematoda</taxon>
        <taxon>Chromadorea</taxon>
        <taxon>Rhabditida</taxon>
        <taxon>Tylenchina</taxon>
        <taxon>Tylenchomorpha</taxon>
        <taxon>Tylenchoidea</taxon>
        <taxon>Heteroderidae</taxon>
        <taxon>Heteroderinae</taxon>
        <taxon>Globodera</taxon>
    </lineage>
</organism>